<dbReference type="AlphaFoldDB" id="A0A166TXT2"/>
<feature type="compositionally biased region" description="Pro residues" evidence="1">
    <location>
        <begin position="51"/>
        <end position="61"/>
    </location>
</feature>
<dbReference type="EMBL" id="KV417491">
    <property type="protein sequence ID" value="KZP31102.1"/>
    <property type="molecule type" value="Genomic_DNA"/>
</dbReference>
<evidence type="ECO:0000313" key="2">
    <source>
        <dbReference type="EMBL" id="KZP31102.1"/>
    </source>
</evidence>
<sequence length="81" mass="8229">MDRALDLQQLWPGPGEANGARGAGGAGTYSAGASPIASPITTSFPTAPASAPDPTPAPSPDFPNLAGTLFLLSRQFFLLEM</sequence>
<protein>
    <submittedName>
        <fullName evidence="2">Uncharacterized protein</fullName>
    </submittedName>
</protein>
<reference evidence="2" key="1">
    <citation type="journal article" date="2016" name="Mol. Biol. Evol.">
        <title>Comparative Genomics of Early-Diverging Mushroom-Forming Fungi Provides Insights into the Origins of Lignocellulose Decay Capabilities.</title>
        <authorList>
            <person name="Nagy L.G."/>
            <person name="Riley R."/>
            <person name="Tritt A."/>
            <person name="Adam C."/>
            <person name="Daum C."/>
            <person name="Floudas D."/>
            <person name="Sun H."/>
            <person name="Yadav J.S."/>
            <person name="Pangilinan J."/>
            <person name="Larsson K.H."/>
            <person name="Matsuura K."/>
            <person name="Barry K."/>
            <person name="Labutti K."/>
            <person name="Kuo R."/>
            <person name="Ohm R.A."/>
            <person name="Bhattacharya S.S."/>
            <person name="Shirouzu T."/>
            <person name="Yoshinaga Y."/>
            <person name="Martin F.M."/>
            <person name="Grigoriev I.V."/>
            <person name="Hibbett D.S."/>
        </authorList>
    </citation>
    <scope>NUCLEOTIDE SEQUENCE [LARGE SCALE GENOMIC DNA]</scope>
    <source>
        <strain evidence="2">CBS 109695</strain>
    </source>
</reference>
<organism evidence="2">
    <name type="scientific">Athelia psychrophila</name>
    <dbReference type="NCBI Taxonomy" id="1759441"/>
    <lineage>
        <taxon>Eukaryota</taxon>
        <taxon>Fungi</taxon>
        <taxon>Dikarya</taxon>
        <taxon>Basidiomycota</taxon>
        <taxon>Agaricomycotina</taxon>
        <taxon>Agaricomycetes</taxon>
        <taxon>Agaricomycetidae</taxon>
        <taxon>Atheliales</taxon>
        <taxon>Atheliaceae</taxon>
        <taxon>Athelia</taxon>
    </lineage>
</organism>
<proteinExistence type="predicted"/>
<evidence type="ECO:0000256" key="1">
    <source>
        <dbReference type="SAM" id="MobiDB-lite"/>
    </source>
</evidence>
<accession>A0A166TXT2</accession>
<feature type="region of interest" description="Disordered" evidence="1">
    <location>
        <begin position="1"/>
        <end position="62"/>
    </location>
</feature>
<name>A0A166TXT2_9AGAM</name>
<gene>
    <name evidence="2" type="ORF">FIBSPDRAFT_850097</name>
</gene>
<feature type="compositionally biased region" description="Low complexity" evidence="1">
    <location>
        <begin position="28"/>
        <end position="50"/>
    </location>
</feature>